<name>A0A141CKE3_9BILA</name>
<gene>
    <name evidence="2" type="primary">NADH6</name>
</gene>
<reference evidence="2" key="1">
    <citation type="submission" date="2015-03" db="EMBL/GenBank/DDBJ databases">
        <title>Mitochondrial variation in chaetognaths.</title>
        <authorList>
            <person name="Marletaz F."/>
            <person name="Le Parco Y."/>
            <person name="Liu S."/>
            <person name="Peijnenburg K."/>
        </authorList>
    </citation>
    <scope>NUCLEOTIDE SEQUENCE</scope>
    <source>
        <strain evidence="2">SOR-6</strain>
    </source>
</reference>
<proteinExistence type="predicted"/>
<protein>
    <submittedName>
        <fullName evidence="2">NADH dehydrogenase subunit 6</fullName>
    </submittedName>
</protein>
<feature type="transmembrane region" description="Helical" evidence="1">
    <location>
        <begin position="75"/>
        <end position="95"/>
    </location>
</feature>
<dbReference type="AlphaFoldDB" id="A0A141CKE3"/>
<organism evidence="2">
    <name type="scientific">Spadella cephaloptera</name>
    <dbReference type="NCBI Taxonomy" id="52888"/>
    <lineage>
        <taxon>Eukaryota</taxon>
        <taxon>Metazoa</taxon>
        <taxon>Spiralia</taxon>
        <taxon>Gnathifera</taxon>
        <taxon>Chaetognatha</taxon>
        <taxon>Sagittoidea</taxon>
        <taxon>Phragmophora</taxon>
        <taxon>Spadellidae</taxon>
        <taxon>Spadella</taxon>
    </lineage>
</organism>
<keyword evidence="2" id="KW-0496">Mitochondrion</keyword>
<geneLocation type="mitochondrion" evidence="2"/>
<keyword evidence="1" id="KW-1133">Transmembrane helix</keyword>
<dbReference type="EMBL" id="KP899750">
    <property type="protein sequence ID" value="AKS03989.1"/>
    <property type="molecule type" value="Genomic_DNA"/>
</dbReference>
<evidence type="ECO:0000256" key="1">
    <source>
        <dbReference type="SAM" id="Phobius"/>
    </source>
</evidence>
<feature type="transmembrane region" description="Helical" evidence="1">
    <location>
        <begin position="115"/>
        <end position="134"/>
    </location>
</feature>
<feature type="transmembrane region" description="Helical" evidence="1">
    <location>
        <begin position="12"/>
        <end position="35"/>
    </location>
</feature>
<feature type="transmembrane region" description="Helical" evidence="1">
    <location>
        <begin position="41"/>
        <end position="63"/>
    </location>
</feature>
<evidence type="ECO:0000313" key="2">
    <source>
        <dbReference type="EMBL" id="AKS03989.1"/>
    </source>
</evidence>
<accession>A0A141CKE3</accession>
<keyword evidence="1" id="KW-0472">Membrane</keyword>
<sequence>SIFYFFSVSSVLHFIFLSNPFSLGISFFLTMIWLSALMGSISSFIGMILFLVYVGGTMVLVMYCFMLTPLQLMKFCPCTMVPYFSAGVFLLMASKTSMWSYSGSSIMELYFHSDIIFLVGVVLFLVMLAVVEVVDYSKGALRSDTKMI</sequence>
<feature type="non-terminal residue" evidence="2">
    <location>
        <position position="1"/>
    </location>
</feature>
<keyword evidence="1" id="KW-0812">Transmembrane</keyword>